<dbReference type="EMBL" id="WIXE01015677">
    <property type="protein sequence ID" value="KAK5973277.1"/>
    <property type="molecule type" value="Genomic_DNA"/>
</dbReference>
<comment type="caution">
    <text evidence="2">The sequence shown here is derived from an EMBL/GenBank/DDBJ whole genome shotgun (WGS) entry which is preliminary data.</text>
</comment>
<reference evidence="2 3" key="1">
    <citation type="submission" date="2019-10" db="EMBL/GenBank/DDBJ databases">
        <title>Assembly and Annotation for the nematode Trichostrongylus colubriformis.</title>
        <authorList>
            <person name="Martin J."/>
        </authorList>
    </citation>
    <scope>NUCLEOTIDE SEQUENCE [LARGE SCALE GENOMIC DNA]</scope>
    <source>
        <strain evidence="2">G859</strain>
        <tissue evidence="2">Whole worm</tissue>
    </source>
</reference>
<proteinExistence type="predicted"/>
<name>A0AAN8IL27_TRICO</name>
<feature type="compositionally biased region" description="Polar residues" evidence="1">
    <location>
        <begin position="79"/>
        <end position="92"/>
    </location>
</feature>
<accession>A0AAN8IL27</accession>
<evidence type="ECO:0000313" key="2">
    <source>
        <dbReference type="EMBL" id="KAK5973277.1"/>
    </source>
</evidence>
<sequence>MTENKDIKLEKEAAQIEEELGEDHLVRMLQCLTSSSPEALQGLVKLHTECREIISKKPPIKTVTRMPKQSRTLSRETNGHMNTKVLTSSVQKSKAEKPRIMMTKRPHVLVPHNVQKNIAT</sequence>
<dbReference type="Proteomes" id="UP001331761">
    <property type="component" value="Unassembled WGS sequence"/>
</dbReference>
<organism evidence="2 3">
    <name type="scientific">Trichostrongylus colubriformis</name>
    <name type="common">Black scour worm</name>
    <dbReference type="NCBI Taxonomy" id="6319"/>
    <lineage>
        <taxon>Eukaryota</taxon>
        <taxon>Metazoa</taxon>
        <taxon>Ecdysozoa</taxon>
        <taxon>Nematoda</taxon>
        <taxon>Chromadorea</taxon>
        <taxon>Rhabditida</taxon>
        <taxon>Rhabditina</taxon>
        <taxon>Rhabditomorpha</taxon>
        <taxon>Strongyloidea</taxon>
        <taxon>Trichostrongylidae</taxon>
        <taxon>Trichostrongylus</taxon>
    </lineage>
</organism>
<dbReference type="AlphaFoldDB" id="A0AAN8IL27"/>
<protein>
    <submittedName>
        <fullName evidence="2">Uncharacterized protein</fullName>
    </submittedName>
</protein>
<keyword evidence="3" id="KW-1185">Reference proteome</keyword>
<gene>
    <name evidence="2" type="ORF">GCK32_017937</name>
</gene>
<evidence type="ECO:0000256" key="1">
    <source>
        <dbReference type="SAM" id="MobiDB-lite"/>
    </source>
</evidence>
<evidence type="ECO:0000313" key="3">
    <source>
        <dbReference type="Proteomes" id="UP001331761"/>
    </source>
</evidence>
<feature type="region of interest" description="Disordered" evidence="1">
    <location>
        <begin position="62"/>
        <end position="105"/>
    </location>
</feature>